<evidence type="ECO:0000313" key="1">
    <source>
        <dbReference type="EMBL" id="KKW13235.1"/>
    </source>
</evidence>
<organism evidence="1 2">
    <name type="scientific">Candidatus Gottesmanbacteria bacterium GW2011_GWB1_49_7</name>
    <dbReference type="NCBI Taxonomy" id="1618448"/>
    <lineage>
        <taxon>Bacteria</taxon>
        <taxon>Candidatus Gottesmaniibacteriota</taxon>
    </lineage>
</organism>
<dbReference type="Proteomes" id="UP000034588">
    <property type="component" value="Unassembled WGS sequence"/>
</dbReference>
<accession>A0A0G1W3U1</accession>
<protein>
    <submittedName>
        <fullName evidence="1">Uncharacterized protein</fullName>
    </submittedName>
</protein>
<dbReference type="AlphaFoldDB" id="A0A0G1W3U1"/>
<dbReference type="EMBL" id="LCQD01000003">
    <property type="protein sequence ID" value="KKW13235.1"/>
    <property type="molecule type" value="Genomic_DNA"/>
</dbReference>
<proteinExistence type="predicted"/>
<gene>
    <name evidence="1" type="ORF">UY48_C0003G0057</name>
</gene>
<evidence type="ECO:0000313" key="2">
    <source>
        <dbReference type="Proteomes" id="UP000034588"/>
    </source>
</evidence>
<reference evidence="1 2" key="1">
    <citation type="journal article" date="2015" name="Nature">
        <title>rRNA introns, odd ribosomes, and small enigmatic genomes across a large radiation of phyla.</title>
        <authorList>
            <person name="Brown C.T."/>
            <person name="Hug L.A."/>
            <person name="Thomas B.C."/>
            <person name="Sharon I."/>
            <person name="Castelle C.J."/>
            <person name="Singh A."/>
            <person name="Wilkins M.J."/>
            <person name="Williams K.H."/>
            <person name="Banfield J.F."/>
        </authorList>
    </citation>
    <scope>NUCLEOTIDE SEQUENCE [LARGE SCALE GENOMIC DNA]</scope>
</reference>
<sequence length="83" mass="9711">MNTAYVSFMEGLEPVFDETFLRRKDIVRRVHQVCEINQDMRKAMVDLCMMDYISPGLALDLTNAYLRGNLYQMLQTKRKASCL</sequence>
<name>A0A0G1W3U1_9BACT</name>
<comment type="caution">
    <text evidence="1">The sequence shown here is derived from an EMBL/GenBank/DDBJ whole genome shotgun (WGS) entry which is preliminary data.</text>
</comment>